<evidence type="ECO:0000256" key="4">
    <source>
        <dbReference type="ARBA" id="ARBA00022833"/>
    </source>
</evidence>
<dbReference type="CDD" id="cd07324">
    <property type="entry name" value="M48C_Oma1-like"/>
    <property type="match status" value="1"/>
</dbReference>
<dbReference type="Pfam" id="PF01435">
    <property type="entry name" value="Peptidase_M48"/>
    <property type="match status" value="1"/>
</dbReference>
<protein>
    <submittedName>
        <fullName evidence="10">Peptidase, M48 family</fullName>
        <ecNumber evidence="10">3.4.24.-</ecNumber>
    </submittedName>
</protein>
<dbReference type="Gene3D" id="3.30.2010.10">
    <property type="entry name" value="Metalloproteases ('zincins'), catalytic domain"/>
    <property type="match status" value="1"/>
</dbReference>
<evidence type="ECO:0000313" key="10">
    <source>
        <dbReference type="EMBL" id="EEW96649.1"/>
    </source>
</evidence>
<evidence type="ECO:0000256" key="1">
    <source>
        <dbReference type="ARBA" id="ARBA00022670"/>
    </source>
</evidence>
<keyword evidence="8" id="KW-0472">Membrane</keyword>
<evidence type="ECO:0000256" key="8">
    <source>
        <dbReference type="SAM" id="Phobius"/>
    </source>
</evidence>
<gene>
    <name evidence="10" type="ORF">GCWU000321_00599</name>
</gene>
<dbReference type="eggNOG" id="COG4783">
    <property type="taxonomic scope" value="Bacteria"/>
</dbReference>
<keyword evidence="2" id="KW-0479">Metal-binding</keyword>
<evidence type="ECO:0000256" key="6">
    <source>
        <dbReference type="RuleBase" id="RU003983"/>
    </source>
</evidence>
<dbReference type="STRING" id="592028.GCWU000321_00599"/>
<keyword evidence="5 6" id="KW-0482">Metalloprotease</keyword>
<keyword evidence="1 6" id="KW-0645">Protease</keyword>
<dbReference type="InterPro" id="IPR051156">
    <property type="entry name" value="Mito/Outer_Membr_Metalloprot"/>
</dbReference>
<evidence type="ECO:0000256" key="2">
    <source>
        <dbReference type="ARBA" id="ARBA00022723"/>
    </source>
</evidence>
<accession>C9LM63</accession>
<dbReference type="EC" id="3.4.24.-" evidence="10"/>
<dbReference type="AlphaFoldDB" id="C9LM63"/>
<keyword evidence="8" id="KW-1133">Transmembrane helix</keyword>
<dbReference type="Proteomes" id="UP000004736">
    <property type="component" value="Unassembled WGS sequence"/>
</dbReference>
<comment type="similarity">
    <text evidence="6">Belongs to the peptidase M48 family.</text>
</comment>
<evidence type="ECO:0000259" key="9">
    <source>
        <dbReference type="Pfam" id="PF01435"/>
    </source>
</evidence>
<dbReference type="HOGENOM" id="CLU_052515_0_0_9"/>
<feature type="domain" description="Peptidase M48" evidence="9">
    <location>
        <begin position="99"/>
        <end position="275"/>
    </location>
</feature>
<keyword evidence="11" id="KW-1185">Reference proteome</keyword>
<sequence>MVYGENGKIRPVDNKYDGGIIMRRLKKIVTAMLAAAVLISGAAVPMEAQAASTLEKVLYGTAAMVFISRYFSDMDDHQQLQFLETCQKETGVYESAEAQTRVADIYDRLVETGAVERNYIVYVSPDEDINAFMSLGGVMCINKGTLDAMDDDELAYIMAHELVHGEKRHSVNGVKKRVGLQTALSIYLGSEQGVGGVILGNIAANYISNAVFTKDQEKEADSLGFQYLVEAGYNPGGAAASMSVLLDKYGDKPRTGLKGVIAPADHPSTKERVEKNGKRLYEYSGNHVKAKDNWILINGEKTFQPAETKRYTQTERAYLTAGKLAAVYHDGNVQNARYKDGMIQIGNVPIYTVSSRENGMEIEAALNKGIVLDRGDPVKKKSEVEKRKDKLKEKRIETAETAVR</sequence>
<feature type="transmembrane region" description="Helical" evidence="8">
    <location>
        <begin position="28"/>
        <end position="46"/>
    </location>
</feature>
<evidence type="ECO:0000313" key="11">
    <source>
        <dbReference type="Proteomes" id="UP000004736"/>
    </source>
</evidence>
<keyword evidence="3 6" id="KW-0378">Hydrolase</keyword>
<dbReference type="InterPro" id="IPR001915">
    <property type="entry name" value="Peptidase_M48"/>
</dbReference>
<dbReference type="GO" id="GO:0046872">
    <property type="term" value="F:metal ion binding"/>
    <property type="evidence" value="ECO:0007669"/>
    <property type="project" value="UniProtKB-KW"/>
</dbReference>
<proteinExistence type="inferred from homology"/>
<comment type="caution">
    <text evidence="10">The sequence shown here is derived from an EMBL/GenBank/DDBJ whole genome shotgun (WGS) entry which is preliminary data.</text>
</comment>
<reference evidence="10" key="1">
    <citation type="submission" date="2009-09" db="EMBL/GenBank/DDBJ databases">
        <authorList>
            <person name="Weinstock G."/>
            <person name="Sodergren E."/>
            <person name="Clifton S."/>
            <person name="Fulton L."/>
            <person name="Fulton B."/>
            <person name="Courtney L."/>
            <person name="Fronick C."/>
            <person name="Harrison M."/>
            <person name="Strong C."/>
            <person name="Farmer C."/>
            <person name="Delahaunty K."/>
            <person name="Markovic C."/>
            <person name="Hall O."/>
            <person name="Minx P."/>
            <person name="Tomlinson C."/>
            <person name="Mitreva M."/>
            <person name="Nelson J."/>
            <person name="Hou S."/>
            <person name="Wollam A."/>
            <person name="Pepin K.H."/>
            <person name="Johnson M."/>
            <person name="Bhonagiri V."/>
            <person name="Nash W.E."/>
            <person name="Warren W."/>
            <person name="Chinwalla A."/>
            <person name="Mardis E.R."/>
            <person name="Wilson R.K."/>
        </authorList>
    </citation>
    <scope>NUCLEOTIDE SEQUENCE [LARGE SCALE GENOMIC DNA]</scope>
    <source>
        <strain evidence="10">DSM 15470</strain>
    </source>
</reference>
<dbReference type="EMBL" id="ACIM02000001">
    <property type="protein sequence ID" value="EEW96649.1"/>
    <property type="molecule type" value="Genomic_DNA"/>
</dbReference>
<evidence type="ECO:0000256" key="5">
    <source>
        <dbReference type="ARBA" id="ARBA00023049"/>
    </source>
</evidence>
<comment type="cofactor">
    <cofactor evidence="6">
        <name>Zn(2+)</name>
        <dbReference type="ChEBI" id="CHEBI:29105"/>
    </cofactor>
    <text evidence="6">Binds 1 zinc ion per subunit.</text>
</comment>
<keyword evidence="8" id="KW-0812">Transmembrane</keyword>
<dbReference type="PANTHER" id="PTHR22726:SF1">
    <property type="entry name" value="METALLOENDOPEPTIDASE OMA1, MITOCHONDRIAL"/>
    <property type="match status" value="1"/>
</dbReference>
<dbReference type="GO" id="GO:0004222">
    <property type="term" value="F:metalloendopeptidase activity"/>
    <property type="evidence" value="ECO:0007669"/>
    <property type="project" value="InterPro"/>
</dbReference>
<dbReference type="GO" id="GO:0016020">
    <property type="term" value="C:membrane"/>
    <property type="evidence" value="ECO:0007669"/>
    <property type="project" value="TreeGrafter"/>
</dbReference>
<organism evidence="10 11">
    <name type="scientific">Dialister invisus DSM 15470</name>
    <dbReference type="NCBI Taxonomy" id="592028"/>
    <lineage>
        <taxon>Bacteria</taxon>
        <taxon>Bacillati</taxon>
        <taxon>Bacillota</taxon>
        <taxon>Negativicutes</taxon>
        <taxon>Veillonellales</taxon>
        <taxon>Veillonellaceae</taxon>
        <taxon>Dialister</taxon>
    </lineage>
</organism>
<dbReference type="GO" id="GO:0051603">
    <property type="term" value="P:proteolysis involved in protein catabolic process"/>
    <property type="evidence" value="ECO:0007669"/>
    <property type="project" value="TreeGrafter"/>
</dbReference>
<feature type="region of interest" description="Disordered" evidence="7">
    <location>
        <begin position="377"/>
        <end position="404"/>
    </location>
</feature>
<keyword evidence="4 6" id="KW-0862">Zinc</keyword>
<dbReference type="PANTHER" id="PTHR22726">
    <property type="entry name" value="METALLOENDOPEPTIDASE OMA1"/>
    <property type="match status" value="1"/>
</dbReference>
<name>C9LM63_9FIRM</name>
<evidence type="ECO:0000256" key="3">
    <source>
        <dbReference type="ARBA" id="ARBA00022801"/>
    </source>
</evidence>
<evidence type="ECO:0000256" key="7">
    <source>
        <dbReference type="SAM" id="MobiDB-lite"/>
    </source>
</evidence>